<sequence length="485" mass="48864">MSRYVGIDVGTSSVKAVLVDARGTTVSAGRAEYPTLAPGPRLAEQDPEQWLDALARAVADLGPLRSGTGADDVAGIGVAGHTPTLVLADGDRRPTRSALTWQDSRAVDEAAELEQSLGVPEPVVGGTLPWSPAYLPAKLWWVARHDPDALARARWLLQPKDFVGYALTGVAATDVWSSKGLCRIDTGAPVDAVLAAGAGGVRLLPPRLDPWRALGTVDGRGAGRTGLPAGVPVAVGWTDALSGMVALGAFGGPTAFVHTGTSDIVGVSGAAPHPAGAVLHIPASYAPLPVTYGPTQTSGAALLWVAALLGRDVPDVLASAGTAAPEAVPLFLPYLDGERAPLWQPAVRGRFLDVSLATGPAELARAVLDGVALADRHVLETAGAGRGPVHVGGVSALDPAWVRARLDALGRPLVLHPGVDVAAAGAAVLAAAAATGAELGSVAAAMAGPTRTVEPAPAAVAAADRRFERYRAAAAAVLADAGGAA</sequence>
<dbReference type="InterPro" id="IPR018485">
    <property type="entry name" value="FGGY_C"/>
</dbReference>
<comment type="caution">
    <text evidence="7">The sequence shown here is derived from an EMBL/GenBank/DDBJ whole genome shotgun (WGS) entry which is preliminary data.</text>
</comment>
<dbReference type="Pfam" id="PF00370">
    <property type="entry name" value="FGGY_N"/>
    <property type="match status" value="1"/>
</dbReference>
<dbReference type="Gene3D" id="3.30.420.40">
    <property type="match status" value="2"/>
</dbReference>
<evidence type="ECO:0000256" key="2">
    <source>
        <dbReference type="ARBA" id="ARBA00022629"/>
    </source>
</evidence>
<gene>
    <name evidence="7" type="ORF">GCM10011594_19330</name>
</gene>
<keyword evidence="3" id="KW-0808">Transferase</keyword>
<reference evidence="7" key="2">
    <citation type="submission" date="2020-09" db="EMBL/GenBank/DDBJ databases">
        <authorList>
            <person name="Sun Q."/>
            <person name="Zhou Y."/>
        </authorList>
    </citation>
    <scope>NUCLEOTIDE SEQUENCE</scope>
    <source>
        <strain evidence="7">CGMCC 4.7308</strain>
    </source>
</reference>
<reference evidence="7" key="1">
    <citation type="journal article" date="2014" name="Int. J. Syst. Evol. Microbiol.">
        <title>Complete genome sequence of Corynebacterium casei LMG S-19264T (=DSM 44701T), isolated from a smear-ripened cheese.</title>
        <authorList>
            <consortium name="US DOE Joint Genome Institute (JGI-PGF)"/>
            <person name="Walter F."/>
            <person name="Albersmeier A."/>
            <person name="Kalinowski J."/>
            <person name="Ruckert C."/>
        </authorList>
    </citation>
    <scope>NUCLEOTIDE SEQUENCE</scope>
    <source>
        <strain evidence="7">CGMCC 4.7308</strain>
    </source>
</reference>
<comment type="similarity">
    <text evidence="1">Belongs to the FGGY kinase family.</text>
</comment>
<keyword evidence="2" id="KW-0859">Xylose metabolism</keyword>
<keyword evidence="8" id="KW-1185">Reference proteome</keyword>
<evidence type="ECO:0000259" key="6">
    <source>
        <dbReference type="Pfam" id="PF02782"/>
    </source>
</evidence>
<dbReference type="GO" id="GO:0042732">
    <property type="term" value="P:D-xylose metabolic process"/>
    <property type="evidence" value="ECO:0007669"/>
    <property type="project" value="UniProtKB-KW"/>
</dbReference>
<dbReference type="InterPro" id="IPR000577">
    <property type="entry name" value="Carb_kinase_FGGY"/>
</dbReference>
<dbReference type="PIRSF" id="PIRSF000538">
    <property type="entry name" value="GlpK"/>
    <property type="match status" value="1"/>
</dbReference>
<dbReference type="SUPFAM" id="SSF53067">
    <property type="entry name" value="Actin-like ATPase domain"/>
    <property type="match status" value="2"/>
</dbReference>
<evidence type="ECO:0000256" key="3">
    <source>
        <dbReference type="ARBA" id="ARBA00022679"/>
    </source>
</evidence>
<dbReference type="PANTHER" id="PTHR43095">
    <property type="entry name" value="SUGAR KINASE"/>
    <property type="match status" value="1"/>
</dbReference>
<accession>A0A917SVE8</accession>
<evidence type="ECO:0000256" key="4">
    <source>
        <dbReference type="ARBA" id="ARBA00022777"/>
    </source>
</evidence>
<evidence type="ECO:0000259" key="5">
    <source>
        <dbReference type="Pfam" id="PF00370"/>
    </source>
</evidence>
<dbReference type="EMBL" id="BMNA01000003">
    <property type="protein sequence ID" value="GGL99499.1"/>
    <property type="molecule type" value="Genomic_DNA"/>
</dbReference>
<dbReference type="GO" id="GO:0016301">
    <property type="term" value="F:kinase activity"/>
    <property type="evidence" value="ECO:0007669"/>
    <property type="project" value="UniProtKB-KW"/>
</dbReference>
<organism evidence="7 8">
    <name type="scientific">Nakamurella endophytica</name>
    <dbReference type="NCBI Taxonomy" id="1748367"/>
    <lineage>
        <taxon>Bacteria</taxon>
        <taxon>Bacillati</taxon>
        <taxon>Actinomycetota</taxon>
        <taxon>Actinomycetes</taxon>
        <taxon>Nakamurellales</taxon>
        <taxon>Nakamurellaceae</taxon>
        <taxon>Nakamurella</taxon>
    </lineage>
</organism>
<keyword evidence="4 7" id="KW-0418">Kinase</keyword>
<dbReference type="RefSeq" id="WP_188941289.1">
    <property type="nucleotide sequence ID" value="NZ_BMNA01000003.1"/>
</dbReference>
<keyword evidence="2" id="KW-0119">Carbohydrate metabolism</keyword>
<evidence type="ECO:0000313" key="7">
    <source>
        <dbReference type="EMBL" id="GGL99499.1"/>
    </source>
</evidence>
<protein>
    <submittedName>
        <fullName evidence="7">Carbohydrate kinase</fullName>
    </submittedName>
</protein>
<name>A0A917SVE8_9ACTN</name>
<dbReference type="InterPro" id="IPR043129">
    <property type="entry name" value="ATPase_NBD"/>
</dbReference>
<dbReference type="AlphaFoldDB" id="A0A917SVE8"/>
<feature type="domain" description="Carbohydrate kinase FGGY N-terminal" evidence="5">
    <location>
        <begin position="4"/>
        <end position="245"/>
    </location>
</feature>
<dbReference type="Proteomes" id="UP000655208">
    <property type="component" value="Unassembled WGS sequence"/>
</dbReference>
<dbReference type="Pfam" id="PF02782">
    <property type="entry name" value="FGGY_C"/>
    <property type="match status" value="1"/>
</dbReference>
<dbReference type="InterPro" id="IPR050406">
    <property type="entry name" value="FGGY_Carb_Kinase"/>
</dbReference>
<evidence type="ECO:0000256" key="1">
    <source>
        <dbReference type="ARBA" id="ARBA00009156"/>
    </source>
</evidence>
<evidence type="ECO:0000313" key="8">
    <source>
        <dbReference type="Proteomes" id="UP000655208"/>
    </source>
</evidence>
<dbReference type="InterPro" id="IPR018484">
    <property type="entry name" value="FGGY_N"/>
</dbReference>
<dbReference type="PANTHER" id="PTHR43095:SF5">
    <property type="entry name" value="XYLULOSE KINASE"/>
    <property type="match status" value="1"/>
</dbReference>
<proteinExistence type="inferred from homology"/>
<feature type="domain" description="Carbohydrate kinase FGGY C-terminal" evidence="6">
    <location>
        <begin position="257"/>
        <end position="434"/>
    </location>
</feature>